<protein>
    <recommendedName>
        <fullName evidence="4">DUF1254 domain-containing protein</fullName>
    </recommendedName>
</protein>
<name>A0ABW1Y9F4_9DEIO</name>
<feature type="chain" id="PRO_5047422194" description="DUF1254 domain-containing protein" evidence="1">
    <location>
        <begin position="25"/>
        <end position="167"/>
    </location>
</feature>
<proteinExistence type="predicted"/>
<keyword evidence="1" id="KW-0732">Signal</keyword>
<accession>A0ABW1Y9F4</accession>
<keyword evidence="3" id="KW-1185">Reference proteome</keyword>
<evidence type="ECO:0000256" key="1">
    <source>
        <dbReference type="SAM" id="SignalP"/>
    </source>
</evidence>
<feature type="signal peptide" evidence="1">
    <location>
        <begin position="1"/>
        <end position="24"/>
    </location>
</feature>
<evidence type="ECO:0008006" key="4">
    <source>
        <dbReference type="Google" id="ProtNLM"/>
    </source>
</evidence>
<gene>
    <name evidence="2" type="ORF">ACFP81_01445</name>
</gene>
<comment type="caution">
    <text evidence="2">The sequence shown here is derived from an EMBL/GenBank/DDBJ whole genome shotgun (WGS) entry which is preliminary data.</text>
</comment>
<sequence>MKRSFSPAAALALGATLILGSAQAADLSGPLWKYIQGKAAQQPMLDHGEDDTYLRIWSQPAGLSAEMAMFIYMPKESTNHWLMILADPKLPSTDYLGTRSVRKVETQTDAESSINVWKVEGGQFRGLFMLDGWIKADDGQRIRMFALTTPQVMAEGDDGAELLRKAQ</sequence>
<dbReference type="Proteomes" id="UP001596297">
    <property type="component" value="Unassembled WGS sequence"/>
</dbReference>
<evidence type="ECO:0000313" key="3">
    <source>
        <dbReference type="Proteomes" id="UP001596297"/>
    </source>
</evidence>
<evidence type="ECO:0000313" key="2">
    <source>
        <dbReference type="EMBL" id="MFC6590828.1"/>
    </source>
</evidence>
<reference evidence="3" key="1">
    <citation type="journal article" date="2019" name="Int. J. Syst. Evol. Microbiol.">
        <title>The Global Catalogue of Microorganisms (GCM) 10K type strain sequencing project: providing services to taxonomists for standard genome sequencing and annotation.</title>
        <authorList>
            <consortium name="The Broad Institute Genomics Platform"/>
            <consortium name="The Broad Institute Genome Sequencing Center for Infectious Disease"/>
            <person name="Wu L."/>
            <person name="Ma J."/>
        </authorList>
    </citation>
    <scope>NUCLEOTIDE SEQUENCE [LARGE SCALE GENOMIC DNA]</scope>
    <source>
        <strain evidence="3">CGMCC 1.15772</strain>
    </source>
</reference>
<dbReference type="RefSeq" id="WP_380081835.1">
    <property type="nucleotide sequence ID" value="NZ_JBHSWD010000001.1"/>
</dbReference>
<organism evidence="2 3">
    <name type="scientific">Deinococcus lacus</name>
    <dbReference type="NCBI Taxonomy" id="392561"/>
    <lineage>
        <taxon>Bacteria</taxon>
        <taxon>Thermotogati</taxon>
        <taxon>Deinococcota</taxon>
        <taxon>Deinococci</taxon>
        <taxon>Deinococcales</taxon>
        <taxon>Deinococcaceae</taxon>
        <taxon>Deinococcus</taxon>
    </lineage>
</organism>
<dbReference type="EMBL" id="JBHSWD010000001">
    <property type="protein sequence ID" value="MFC6590828.1"/>
    <property type="molecule type" value="Genomic_DNA"/>
</dbReference>